<keyword evidence="1" id="KW-1133">Transmembrane helix</keyword>
<dbReference type="EMBL" id="JACHDO010000001">
    <property type="protein sequence ID" value="MBB5491099.1"/>
    <property type="molecule type" value="Genomic_DNA"/>
</dbReference>
<keyword evidence="1" id="KW-0472">Membrane</keyword>
<organism evidence="2 3">
    <name type="scientific">Nocardiopsis metallicus</name>
    <dbReference type="NCBI Taxonomy" id="179819"/>
    <lineage>
        <taxon>Bacteria</taxon>
        <taxon>Bacillati</taxon>
        <taxon>Actinomycetota</taxon>
        <taxon>Actinomycetes</taxon>
        <taxon>Streptosporangiales</taxon>
        <taxon>Nocardiopsidaceae</taxon>
        <taxon>Nocardiopsis</taxon>
    </lineage>
</organism>
<proteinExistence type="predicted"/>
<keyword evidence="3" id="KW-1185">Reference proteome</keyword>
<feature type="transmembrane region" description="Helical" evidence="1">
    <location>
        <begin position="20"/>
        <end position="41"/>
    </location>
</feature>
<evidence type="ECO:0000313" key="3">
    <source>
        <dbReference type="Proteomes" id="UP000579647"/>
    </source>
</evidence>
<dbReference type="AlphaFoldDB" id="A0A840W2N0"/>
<gene>
    <name evidence="2" type="ORF">HNR07_002236</name>
</gene>
<feature type="transmembrane region" description="Helical" evidence="1">
    <location>
        <begin position="53"/>
        <end position="70"/>
    </location>
</feature>
<comment type="caution">
    <text evidence="2">The sequence shown here is derived from an EMBL/GenBank/DDBJ whole genome shotgun (WGS) entry which is preliminary data.</text>
</comment>
<evidence type="ECO:0000313" key="2">
    <source>
        <dbReference type="EMBL" id="MBB5491099.1"/>
    </source>
</evidence>
<dbReference type="Proteomes" id="UP000579647">
    <property type="component" value="Unassembled WGS sequence"/>
</dbReference>
<evidence type="ECO:0000256" key="1">
    <source>
        <dbReference type="SAM" id="Phobius"/>
    </source>
</evidence>
<protein>
    <submittedName>
        <fullName evidence="2">Uncharacterized protein</fullName>
    </submittedName>
</protein>
<sequence>MKKEPKPGPGAWRAAGAVSFWPFALFPIAALVFAVLTVMFGGDLRLVASGGHTAFSLASLGLFAVVRQWLGEQSVLRSEPG</sequence>
<reference evidence="2 3" key="1">
    <citation type="submission" date="2020-08" db="EMBL/GenBank/DDBJ databases">
        <title>Sequencing the genomes of 1000 actinobacteria strains.</title>
        <authorList>
            <person name="Klenk H.-P."/>
        </authorList>
    </citation>
    <scope>NUCLEOTIDE SEQUENCE [LARGE SCALE GENOMIC DNA]</scope>
    <source>
        <strain evidence="2 3">DSM 44598</strain>
    </source>
</reference>
<name>A0A840W2N0_9ACTN</name>
<accession>A0A840W2N0</accession>
<keyword evidence="1" id="KW-0812">Transmembrane</keyword>